<feature type="non-terminal residue" evidence="2">
    <location>
        <position position="193"/>
    </location>
</feature>
<feature type="non-terminal residue" evidence="2">
    <location>
        <position position="1"/>
    </location>
</feature>
<feature type="compositionally biased region" description="Acidic residues" evidence="1">
    <location>
        <begin position="180"/>
        <end position="193"/>
    </location>
</feature>
<dbReference type="Gramene" id="TVU22281">
    <property type="protein sequence ID" value="TVU22281"/>
    <property type="gene ID" value="EJB05_31966"/>
</dbReference>
<evidence type="ECO:0000313" key="2">
    <source>
        <dbReference type="EMBL" id="TVU22281.1"/>
    </source>
</evidence>
<dbReference type="Proteomes" id="UP000324897">
    <property type="component" value="Unassembled WGS sequence"/>
</dbReference>
<keyword evidence="3" id="KW-1185">Reference proteome</keyword>
<gene>
    <name evidence="2" type="ORF">EJB05_31966</name>
</gene>
<protein>
    <submittedName>
        <fullName evidence="2">Uncharacterized protein</fullName>
    </submittedName>
</protein>
<organism evidence="2 3">
    <name type="scientific">Eragrostis curvula</name>
    <name type="common">weeping love grass</name>
    <dbReference type="NCBI Taxonomy" id="38414"/>
    <lineage>
        <taxon>Eukaryota</taxon>
        <taxon>Viridiplantae</taxon>
        <taxon>Streptophyta</taxon>
        <taxon>Embryophyta</taxon>
        <taxon>Tracheophyta</taxon>
        <taxon>Spermatophyta</taxon>
        <taxon>Magnoliopsida</taxon>
        <taxon>Liliopsida</taxon>
        <taxon>Poales</taxon>
        <taxon>Poaceae</taxon>
        <taxon>PACMAD clade</taxon>
        <taxon>Chloridoideae</taxon>
        <taxon>Eragrostideae</taxon>
        <taxon>Eragrostidinae</taxon>
        <taxon>Eragrostis</taxon>
    </lineage>
</organism>
<reference evidence="2 3" key="1">
    <citation type="journal article" date="2019" name="Sci. Rep.">
        <title>A high-quality genome of Eragrostis curvula grass provides insights into Poaceae evolution and supports new strategies to enhance forage quality.</title>
        <authorList>
            <person name="Carballo J."/>
            <person name="Santos B.A.C.M."/>
            <person name="Zappacosta D."/>
            <person name="Garbus I."/>
            <person name="Selva J.P."/>
            <person name="Gallo C.A."/>
            <person name="Diaz A."/>
            <person name="Albertini E."/>
            <person name="Caccamo M."/>
            <person name="Echenique V."/>
        </authorList>
    </citation>
    <scope>NUCLEOTIDE SEQUENCE [LARGE SCALE GENOMIC DNA]</scope>
    <source>
        <strain evidence="3">cv. Victoria</strain>
        <tissue evidence="2">Leaf</tissue>
    </source>
</reference>
<proteinExistence type="predicted"/>
<dbReference type="AlphaFoldDB" id="A0A5J9UG95"/>
<evidence type="ECO:0000313" key="3">
    <source>
        <dbReference type="Proteomes" id="UP000324897"/>
    </source>
</evidence>
<feature type="compositionally biased region" description="Basic residues" evidence="1">
    <location>
        <begin position="112"/>
        <end position="122"/>
    </location>
</feature>
<feature type="region of interest" description="Disordered" evidence="1">
    <location>
        <begin position="169"/>
        <end position="193"/>
    </location>
</feature>
<feature type="region of interest" description="Disordered" evidence="1">
    <location>
        <begin position="110"/>
        <end position="147"/>
    </location>
</feature>
<sequence length="193" mass="21183">MQRQPANSTQFVPVPSSFDLALCAGTRKAFATAPPPPETPPAAPLRLRDCAASTATSLPLLLRRHPSGPLPRRDCAATQVLLFSTRFRSPSSLRRHRAASIPIRGAQANRRYPPRSLRRRRAAPIQITTETTTPCSSSPDSLFESEEDMDHFRSKLAVLLVDSKLNDFRPRAATNTIPEDQPEDDGAGDDSDE</sequence>
<comment type="caution">
    <text evidence="2">The sequence shown here is derived from an EMBL/GenBank/DDBJ whole genome shotgun (WGS) entry which is preliminary data.</text>
</comment>
<evidence type="ECO:0000256" key="1">
    <source>
        <dbReference type="SAM" id="MobiDB-lite"/>
    </source>
</evidence>
<name>A0A5J9UG95_9POAL</name>
<accession>A0A5J9UG95</accession>
<dbReference type="EMBL" id="RWGY01000026">
    <property type="protein sequence ID" value="TVU22281.1"/>
    <property type="molecule type" value="Genomic_DNA"/>
</dbReference>